<proteinExistence type="predicted"/>
<evidence type="ECO:0000313" key="2">
    <source>
        <dbReference type="EMBL" id="RAI78045.1"/>
    </source>
</evidence>
<dbReference type="Proteomes" id="UP000249016">
    <property type="component" value="Unassembled WGS sequence"/>
</dbReference>
<dbReference type="RefSeq" id="WP_111349363.1">
    <property type="nucleotide sequence ID" value="NZ_QLII01000001.1"/>
</dbReference>
<accession>A0A327NTK8</accession>
<dbReference type="OrthoDB" id="645383at2"/>
<evidence type="ECO:0000313" key="3">
    <source>
        <dbReference type="Proteomes" id="UP000249016"/>
    </source>
</evidence>
<sequence length="303" mass="36292">MEFIRSEESSFRENKQETLNILAYSDIFQYPLTKKEIYERGKITMIELERCLDYLVRKQKIYLIDEFYTLHQDKLIAENRLKRNALAQKSMVKARSMAKKIACFPFVRGVFLSGSISKNCMDPSSDIDYFIITEPNRLWIVRLVCFIFRKTILLNKSKYFCTNFLLDTEHLAINEKSIYTAIEIKTLIPLVGYSYYIDMIKKNEWANIFFPKYPLHENNDVIKGKPFIQSALEKIVNNRFGDVLDKWFMEKTILRRKRKVNSKFLENPNFYINFQRYIAKDHTNEHYPMVIKEYSQKIKEYSL</sequence>
<dbReference type="GO" id="GO:0016779">
    <property type="term" value="F:nucleotidyltransferase activity"/>
    <property type="evidence" value="ECO:0007669"/>
    <property type="project" value="InterPro"/>
</dbReference>
<protein>
    <recommendedName>
        <fullName evidence="1">Polymerase nucleotidyl transferase domain-containing protein</fullName>
    </recommendedName>
</protein>
<dbReference type="InterPro" id="IPR002934">
    <property type="entry name" value="Polymerase_NTP_transf_dom"/>
</dbReference>
<evidence type="ECO:0000259" key="1">
    <source>
        <dbReference type="Pfam" id="PF01909"/>
    </source>
</evidence>
<feature type="domain" description="Polymerase nucleotidyl transferase" evidence="1">
    <location>
        <begin position="98"/>
        <end position="149"/>
    </location>
</feature>
<dbReference type="EMBL" id="QLII01000001">
    <property type="protein sequence ID" value="RAI78045.1"/>
    <property type="molecule type" value="Genomic_DNA"/>
</dbReference>
<gene>
    <name evidence="2" type="ORF">HMF3257_35235</name>
</gene>
<organism evidence="2 3">
    <name type="scientific">Spirosoma telluris</name>
    <dbReference type="NCBI Taxonomy" id="2183553"/>
    <lineage>
        <taxon>Bacteria</taxon>
        <taxon>Pseudomonadati</taxon>
        <taxon>Bacteroidota</taxon>
        <taxon>Cytophagia</taxon>
        <taxon>Cytophagales</taxon>
        <taxon>Cytophagaceae</taxon>
        <taxon>Spirosoma</taxon>
    </lineage>
</organism>
<comment type="caution">
    <text evidence="2">The sequence shown here is derived from an EMBL/GenBank/DDBJ whole genome shotgun (WGS) entry which is preliminary data.</text>
</comment>
<name>A0A327NTK8_9BACT</name>
<keyword evidence="3" id="KW-1185">Reference proteome</keyword>
<reference evidence="2 3" key="1">
    <citation type="submission" date="2018-06" db="EMBL/GenBank/DDBJ databases">
        <title>Spirosoma sp. HMF3257 Genome sequencing and assembly.</title>
        <authorList>
            <person name="Kang H."/>
            <person name="Cha I."/>
            <person name="Kim H."/>
            <person name="Kang J."/>
            <person name="Joh K."/>
        </authorList>
    </citation>
    <scope>NUCLEOTIDE SEQUENCE [LARGE SCALE GENOMIC DNA]</scope>
    <source>
        <strain evidence="2 3">HMF3257</strain>
    </source>
</reference>
<dbReference type="AlphaFoldDB" id="A0A327NTK8"/>
<dbReference type="Pfam" id="PF01909">
    <property type="entry name" value="NTP_transf_2"/>
    <property type="match status" value="1"/>
</dbReference>